<dbReference type="Proteomes" id="UP000289260">
    <property type="component" value="Chromosome"/>
</dbReference>
<dbReference type="SFLD" id="SFLDG01018">
    <property type="entry name" value="Squalene/Phytoene_Synthase_Lik"/>
    <property type="match status" value="1"/>
</dbReference>
<dbReference type="EMBL" id="CP035806">
    <property type="protein sequence ID" value="QBE48714.1"/>
    <property type="molecule type" value="Genomic_DNA"/>
</dbReference>
<dbReference type="KEGG" id="ltr:EVS81_07630"/>
<sequence>MSGLEHLLPLPRYARASERAAEQIIAAYSSSFGLATRLLGPRHRVHVRNIYALVRVADELVDGAAEGAGLSNAQQHELLDQLERETERATQWGYSSNPVVQAFCGTARAAGIDGELTGPFFASMRMDLEENAAAPSGASLGSGIPLGADAPAPLGGFAESGPEHHARYVYGSAEVVGLMCLRVFMKDEAPSEREAAVLEHGARRLGAAFQNVNFLRDLGDDRERLGRDYLSAGTRMDAAAQARWVATVREQLADAAATLPLLPRDARVAVGCALRLFSELTDRIADTPAELLPRRRVRVGAPRKALLALQSVLEPNGPASKEVAT</sequence>
<protein>
    <submittedName>
        <fullName evidence="1">Phytoene synthase</fullName>
    </submittedName>
</protein>
<dbReference type="PANTHER" id="PTHR31480">
    <property type="entry name" value="BIFUNCTIONAL LYCOPENE CYCLASE/PHYTOENE SYNTHASE"/>
    <property type="match status" value="1"/>
</dbReference>
<proteinExistence type="predicted"/>
<gene>
    <name evidence="1" type="ORF">EVS81_07630</name>
</gene>
<dbReference type="InterPro" id="IPR008949">
    <property type="entry name" value="Isoprenoid_synthase_dom_sf"/>
</dbReference>
<dbReference type="AlphaFoldDB" id="A0A4P6KGT1"/>
<dbReference type="SUPFAM" id="SSF48576">
    <property type="entry name" value="Terpenoid synthases"/>
    <property type="match status" value="1"/>
</dbReference>
<reference evidence="1 2" key="1">
    <citation type="submission" date="2019-02" db="EMBL/GenBank/DDBJ databases">
        <authorList>
            <person name="Sun L."/>
            <person name="Pan D."/>
            <person name="Wu X."/>
        </authorList>
    </citation>
    <scope>NUCLEOTIDE SEQUENCE [LARGE SCALE GENOMIC DNA]</scope>
    <source>
        <strain evidence="1 2">JW-1</strain>
    </source>
</reference>
<dbReference type="Pfam" id="PF00494">
    <property type="entry name" value="SQS_PSY"/>
    <property type="match status" value="1"/>
</dbReference>
<dbReference type="SFLD" id="SFLDS00005">
    <property type="entry name" value="Isoprenoid_Synthase_Type_I"/>
    <property type="match status" value="1"/>
</dbReference>
<dbReference type="GO" id="GO:0016765">
    <property type="term" value="F:transferase activity, transferring alkyl or aryl (other than methyl) groups"/>
    <property type="evidence" value="ECO:0007669"/>
    <property type="project" value="UniProtKB-ARBA"/>
</dbReference>
<evidence type="ECO:0000313" key="1">
    <source>
        <dbReference type="EMBL" id="QBE48714.1"/>
    </source>
</evidence>
<dbReference type="OrthoDB" id="9807580at2"/>
<dbReference type="InterPro" id="IPR002060">
    <property type="entry name" value="Squ/phyt_synthse"/>
</dbReference>
<name>A0A4P6KGT1_9MICO</name>
<evidence type="ECO:0000313" key="2">
    <source>
        <dbReference type="Proteomes" id="UP000289260"/>
    </source>
</evidence>
<accession>A0A4P6KGT1</accession>
<dbReference type="Gene3D" id="1.10.600.10">
    <property type="entry name" value="Farnesyl Diphosphate Synthase"/>
    <property type="match status" value="1"/>
</dbReference>
<keyword evidence="2" id="KW-1185">Reference proteome</keyword>
<organism evidence="1 2">
    <name type="scientific">Leucobacter triazinivorans</name>
    <dbReference type="NCBI Taxonomy" id="1784719"/>
    <lineage>
        <taxon>Bacteria</taxon>
        <taxon>Bacillati</taxon>
        <taxon>Actinomycetota</taxon>
        <taxon>Actinomycetes</taxon>
        <taxon>Micrococcales</taxon>
        <taxon>Microbacteriaceae</taxon>
        <taxon>Leucobacter</taxon>
    </lineage>
</organism>
<dbReference type="RefSeq" id="WP_130109849.1">
    <property type="nucleotide sequence ID" value="NZ_CP035806.1"/>
</dbReference>